<proteinExistence type="predicted"/>
<protein>
    <submittedName>
        <fullName evidence="2">Uncharacterized protein</fullName>
    </submittedName>
</protein>
<evidence type="ECO:0000313" key="2">
    <source>
        <dbReference type="WBParaSite" id="nRc.2.0.1.t02356-RA"/>
    </source>
</evidence>
<sequence length="512" mass="57692">MFVFETSTGTPEDWTTLFSLVHGKYTIVISFDGANNWAGIYALLGTQFRTDCQKKNKDPVVKAIHFNAYQSDILAYAALEVFYPILLFSAFGRYRFIQKVYNASSLYLQDSLEATEIDRLAETLIAAFHNISLTDVLPIGRWTLVSATHYNYATHRGLSLALLAEFAYVNNLLAKQAQSLNNTTRTAFYTCMWYHPDGIPHTRLTNWMNGIPEREPAFDHEPGTYVCNHFALHPIIFDEDFYMETTIKEIKIDETDYTANPHSRFYFYSHLLSTIDFQNQFSFPPPIYAYPLLTTASAHALTAEELLDHQMLPAAPEPSDDKLPHTPIFDLNMAKLPRVAPPLAQNEPPAMAHLTDSAIQINDFLKLMVDDIWSLALVPLEESMPVQPIDMDTKTNTTTSDQMLTDIPEETTTDNITIMYVVPPAPAMNVAMPAPAVDPWIYLATPPILPGPLMIATVAAASYIPPVRFSQQIVSDTRWNALAAALEAYNFSPPLPGMLFLEHHWRDYPLAL</sequence>
<keyword evidence="1" id="KW-1185">Reference proteome</keyword>
<dbReference type="Proteomes" id="UP000887565">
    <property type="component" value="Unplaced"/>
</dbReference>
<dbReference type="WBParaSite" id="nRc.2.0.1.t02356-RA">
    <property type="protein sequence ID" value="nRc.2.0.1.t02356-RA"/>
    <property type="gene ID" value="nRc.2.0.1.g02356"/>
</dbReference>
<accession>A0A915HLF1</accession>
<evidence type="ECO:0000313" key="1">
    <source>
        <dbReference type="Proteomes" id="UP000887565"/>
    </source>
</evidence>
<dbReference type="AlphaFoldDB" id="A0A915HLF1"/>
<organism evidence="1 2">
    <name type="scientific">Romanomermis culicivorax</name>
    <name type="common">Nematode worm</name>
    <dbReference type="NCBI Taxonomy" id="13658"/>
    <lineage>
        <taxon>Eukaryota</taxon>
        <taxon>Metazoa</taxon>
        <taxon>Ecdysozoa</taxon>
        <taxon>Nematoda</taxon>
        <taxon>Enoplea</taxon>
        <taxon>Dorylaimia</taxon>
        <taxon>Mermithida</taxon>
        <taxon>Mermithoidea</taxon>
        <taxon>Mermithidae</taxon>
        <taxon>Romanomermis</taxon>
    </lineage>
</organism>
<reference evidence="2" key="1">
    <citation type="submission" date="2022-11" db="UniProtKB">
        <authorList>
            <consortium name="WormBaseParasite"/>
        </authorList>
    </citation>
    <scope>IDENTIFICATION</scope>
</reference>
<name>A0A915HLF1_ROMCU</name>